<dbReference type="RefSeq" id="WP_184660489.1">
    <property type="nucleotide sequence ID" value="NZ_CP031518.1"/>
</dbReference>
<protein>
    <recommendedName>
        <fullName evidence="3">LlaJI restriction endonuclease</fullName>
    </recommendedName>
</protein>
<proteinExistence type="predicted"/>
<dbReference type="Pfam" id="PF09563">
    <property type="entry name" value="RE_LlaJI"/>
    <property type="match status" value="1"/>
</dbReference>
<dbReference type="AlphaFoldDB" id="A0A7W8GAG4"/>
<sequence length="437" mass="50244">MLANEAELNTSEVSLKDACVYDAKLNGDEFVGLKHKNGKFSINFPLGYRKSDDEKEIRKNILNLISVLSTFCEHEDSFILGSSSKNQTSQFPIHAYMFLISDFMNNGYYSENEAVYRHSSSGKINWSRTIKQIRPQIVQDSAVYLEFITRRTNHNENELISQIHKTLVYESFSKIGWIFSSFMPQKGKLAFNANLFRAVVKSKIAHSFDEKRLMLFHNMLLVIDYMDSSSDTKNFYFGTEHFEGVWERLVDTVFGEPDKEKFYPKCHWFIEGKGQANFSNDVYKKYSLRPDTIMITDRGKENQKIFILDSKYYKYGVSKFDYDLPGTGSIVKQFAYAEYVENSPSSLPADVKDVLNTNEIYNAFILPGEIESGSNLQYFGYSYADYKNETEKSYSKIYGFTLDIKSIMSKHIPKDKKLIEELTNLITKNSAGVAGGV</sequence>
<gene>
    <name evidence="1" type="ORF">HNP76_002231</name>
</gene>
<comment type="caution">
    <text evidence="1">The sequence shown here is derived from an EMBL/GenBank/DDBJ whole genome shotgun (WGS) entry which is preliminary data.</text>
</comment>
<dbReference type="InterPro" id="IPR018579">
    <property type="entry name" value="Restrct_endonuc_II_LlaJI"/>
</dbReference>
<name>A0A7W8GAG4_9SPIR</name>
<evidence type="ECO:0000313" key="2">
    <source>
        <dbReference type="Proteomes" id="UP000518887"/>
    </source>
</evidence>
<evidence type="ECO:0000313" key="1">
    <source>
        <dbReference type="EMBL" id="MBB5226843.1"/>
    </source>
</evidence>
<evidence type="ECO:0008006" key="3">
    <source>
        <dbReference type="Google" id="ProtNLM"/>
    </source>
</evidence>
<dbReference type="EMBL" id="JACHFQ010000007">
    <property type="protein sequence ID" value="MBB5226843.1"/>
    <property type="molecule type" value="Genomic_DNA"/>
</dbReference>
<accession>A0A7W8GAG4</accession>
<organism evidence="1 2">
    <name type="scientific">Treponema ruminis</name>
    <dbReference type="NCBI Taxonomy" id="744515"/>
    <lineage>
        <taxon>Bacteria</taxon>
        <taxon>Pseudomonadati</taxon>
        <taxon>Spirochaetota</taxon>
        <taxon>Spirochaetia</taxon>
        <taxon>Spirochaetales</taxon>
        <taxon>Treponemataceae</taxon>
        <taxon>Treponema</taxon>
    </lineage>
</organism>
<keyword evidence="2" id="KW-1185">Reference proteome</keyword>
<dbReference type="Proteomes" id="UP000518887">
    <property type="component" value="Unassembled WGS sequence"/>
</dbReference>
<reference evidence="1 2" key="1">
    <citation type="submission" date="2020-08" db="EMBL/GenBank/DDBJ databases">
        <title>Genomic Encyclopedia of Type Strains, Phase IV (KMG-IV): sequencing the most valuable type-strain genomes for metagenomic binning, comparative biology and taxonomic classification.</title>
        <authorList>
            <person name="Goeker M."/>
        </authorList>
    </citation>
    <scope>NUCLEOTIDE SEQUENCE [LARGE SCALE GENOMIC DNA]</scope>
    <source>
        <strain evidence="1 2">DSM 103462</strain>
    </source>
</reference>